<dbReference type="EMBL" id="LQOF01000169">
    <property type="protein sequence ID" value="KXT70432.1"/>
    <property type="molecule type" value="Genomic_DNA"/>
</dbReference>
<evidence type="ECO:0000259" key="3">
    <source>
        <dbReference type="PROSITE" id="PS50172"/>
    </source>
</evidence>
<protein>
    <submittedName>
        <fullName evidence="4">DNA ligase</fullName>
        <ecNumber evidence="4">6.5.1.2</ecNumber>
    </submittedName>
</protein>
<dbReference type="GO" id="GO:0006281">
    <property type="term" value="P:DNA repair"/>
    <property type="evidence" value="ECO:0007669"/>
    <property type="project" value="UniProtKB-KW"/>
</dbReference>
<dbReference type="SMART" id="SM00292">
    <property type="entry name" value="BRCT"/>
    <property type="match status" value="1"/>
</dbReference>
<dbReference type="Gene3D" id="3.40.50.10190">
    <property type="entry name" value="BRCT domain"/>
    <property type="match status" value="1"/>
</dbReference>
<dbReference type="Proteomes" id="UP000070198">
    <property type="component" value="Unassembled WGS sequence"/>
</dbReference>
<name>A0A139N3C1_9STRE</name>
<dbReference type="AlphaFoldDB" id="A0A139N3C1"/>
<dbReference type="CDD" id="cd17748">
    <property type="entry name" value="BRCT_DNA_ligase_like"/>
    <property type="match status" value="1"/>
</dbReference>
<feature type="domain" description="BRCT" evidence="3">
    <location>
        <begin position="81"/>
        <end position="156"/>
    </location>
</feature>
<dbReference type="InterPro" id="IPR041663">
    <property type="entry name" value="DisA/LigA_HHH"/>
</dbReference>
<keyword evidence="2" id="KW-0234">DNA repair</keyword>
<comment type="caution">
    <text evidence="4">The sequence shown here is derived from an EMBL/GenBank/DDBJ whole genome shotgun (WGS) entry which is preliminary data.</text>
</comment>
<keyword evidence="1" id="KW-0227">DNA damage</keyword>
<reference evidence="4 5" key="1">
    <citation type="submission" date="2016-01" db="EMBL/GenBank/DDBJ databases">
        <title>Highly variable Streptococcus oralis are common among viridans streptococci isolated from primates.</title>
        <authorList>
            <person name="Denapaite D."/>
            <person name="Rieger M."/>
            <person name="Koendgen S."/>
            <person name="Brueckner R."/>
            <person name="Ochigava I."/>
            <person name="Kappeler P."/>
            <person name="Maetz-Rensing K."/>
            <person name="Leendertz F."/>
            <person name="Hakenbeck R."/>
        </authorList>
    </citation>
    <scope>NUCLEOTIDE SEQUENCE [LARGE SCALE GENOMIC DNA]</scope>
    <source>
        <strain evidence="4 5">DD02</strain>
    </source>
</reference>
<dbReference type="SUPFAM" id="SSF47781">
    <property type="entry name" value="RuvA domain 2-like"/>
    <property type="match status" value="1"/>
</dbReference>
<dbReference type="Gene3D" id="1.10.150.20">
    <property type="entry name" value="5' to 3' exonuclease, C-terminal subdomain"/>
    <property type="match status" value="1"/>
</dbReference>
<evidence type="ECO:0000256" key="2">
    <source>
        <dbReference type="ARBA" id="ARBA00023204"/>
    </source>
</evidence>
<dbReference type="SUPFAM" id="SSF52113">
    <property type="entry name" value="BRCT domain"/>
    <property type="match status" value="1"/>
</dbReference>
<dbReference type="Pfam" id="PF00533">
    <property type="entry name" value="BRCT"/>
    <property type="match status" value="1"/>
</dbReference>
<dbReference type="EC" id="6.5.1.2" evidence="4"/>
<evidence type="ECO:0000313" key="4">
    <source>
        <dbReference type="EMBL" id="KXT70432.1"/>
    </source>
</evidence>
<sequence>MLFGLGIRHVGAKASRQLLEVFETIDQLVAEDADSIASIDGLGTVIANSLRSYFAKKEATELLHELKNAGVNFAYLGKKVSKDAQLAGLTVVLTGKLERLTRNEAKEKLQDLGAKVTNSVSKKTDIVVAGTDAGSKLTKAQALGIDVRDEAWLESL</sequence>
<dbReference type="InterPro" id="IPR010994">
    <property type="entry name" value="RuvA_2-like"/>
</dbReference>
<proteinExistence type="predicted"/>
<gene>
    <name evidence="4" type="ORF">SGADD02_00888</name>
</gene>
<dbReference type="PROSITE" id="PS50172">
    <property type="entry name" value="BRCT"/>
    <property type="match status" value="1"/>
</dbReference>
<evidence type="ECO:0000256" key="1">
    <source>
        <dbReference type="ARBA" id="ARBA00022763"/>
    </source>
</evidence>
<organism evidence="4 5">
    <name type="scientific">Streptococcus gallolyticus</name>
    <dbReference type="NCBI Taxonomy" id="315405"/>
    <lineage>
        <taxon>Bacteria</taxon>
        <taxon>Bacillati</taxon>
        <taxon>Bacillota</taxon>
        <taxon>Bacilli</taxon>
        <taxon>Lactobacillales</taxon>
        <taxon>Streptococcaceae</taxon>
        <taxon>Streptococcus</taxon>
    </lineage>
</organism>
<accession>A0A139N3C1</accession>
<dbReference type="PATRIC" id="fig|315405.11.peg.1040"/>
<dbReference type="InterPro" id="IPR001357">
    <property type="entry name" value="BRCT_dom"/>
</dbReference>
<dbReference type="GO" id="GO:0003911">
    <property type="term" value="F:DNA ligase (NAD+) activity"/>
    <property type="evidence" value="ECO:0007669"/>
    <property type="project" value="UniProtKB-EC"/>
</dbReference>
<dbReference type="InterPro" id="IPR036420">
    <property type="entry name" value="BRCT_dom_sf"/>
</dbReference>
<dbReference type="Pfam" id="PF12826">
    <property type="entry name" value="HHH_2"/>
    <property type="match status" value="1"/>
</dbReference>
<evidence type="ECO:0000313" key="5">
    <source>
        <dbReference type="Proteomes" id="UP000070198"/>
    </source>
</evidence>
<keyword evidence="4" id="KW-0436">Ligase</keyword>